<feature type="compositionally biased region" description="Low complexity" evidence="1">
    <location>
        <begin position="88"/>
        <end position="106"/>
    </location>
</feature>
<dbReference type="EMBL" id="OIVN01000347">
    <property type="protein sequence ID" value="SPC78769.1"/>
    <property type="molecule type" value="Genomic_DNA"/>
</dbReference>
<gene>
    <name evidence="2" type="ORF">FSB_LOCUS6651</name>
</gene>
<feature type="region of interest" description="Disordered" evidence="1">
    <location>
        <begin position="83"/>
        <end position="106"/>
    </location>
</feature>
<name>A0A2N9EW27_FAGSY</name>
<feature type="region of interest" description="Disordered" evidence="1">
    <location>
        <begin position="1"/>
        <end position="30"/>
    </location>
</feature>
<organism evidence="2">
    <name type="scientific">Fagus sylvatica</name>
    <name type="common">Beechnut</name>
    <dbReference type="NCBI Taxonomy" id="28930"/>
    <lineage>
        <taxon>Eukaryota</taxon>
        <taxon>Viridiplantae</taxon>
        <taxon>Streptophyta</taxon>
        <taxon>Embryophyta</taxon>
        <taxon>Tracheophyta</taxon>
        <taxon>Spermatophyta</taxon>
        <taxon>Magnoliopsida</taxon>
        <taxon>eudicotyledons</taxon>
        <taxon>Gunneridae</taxon>
        <taxon>Pentapetalae</taxon>
        <taxon>rosids</taxon>
        <taxon>fabids</taxon>
        <taxon>Fagales</taxon>
        <taxon>Fagaceae</taxon>
        <taxon>Fagus</taxon>
    </lineage>
</organism>
<evidence type="ECO:0000313" key="2">
    <source>
        <dbReference type="EMBL" id="SPC78769.1"/>
    </source>
</evidence>
<reference evidence="2" key="1">
    <citation type="submission" date="2018-02" db="EMBL/GenBank/DDBJ databases">
        <authorList>
            <person name="Cohen D.B."/>
            <person name="Kent A.D."/>
        </authorList>
    </citation>
    <scope>NUCLEOTIDE SEQUENCE</scope>
</reference>
<protein>
    <submittedName>
        <fullName evidence="2">Uncharacterized protein</fullName>
    </submittedName>
</protein>
<accession>A0A2N9EW27</accession>
<dbReference type="AlphaFoldDB" id="A0A2N9EW27"/>
<sequence>MAPTEPSRAAPLPLATVAAGPRHRQGGPRNRLVRCGLRRWSSQPAGEPKLHRLPPASVSLSRGLGQSVFLTLITDFHQRQPLVHDFHQQQQPSSDSSQQQSTTQHY</sequence>
<evidence type="ECO:0000256" key="1">
    <source>
        <dbReference type="SAM" id="MobiDB-lite"/>
    </source>
</evidence>
<proteinExistence type="predicted"/>